<dbReference type="Proteomes" id="UP001597402">
    <property type="component" value="Unassembled WGS sequence"/>
</dbReference>
<reference evidence="3" key="1">
    <citation type="journal article" date="2019" name="Int. J. Syst. Evol. Microbiol.">
        <title>The Global Catalogue of Microorganisms (GCM) 10K type strain sequencing project: providing services to taxonomists for standard genome sequencing and annotation.</title>
        <authorList>
            <consortium name="The Broad Institute Genomics Platform"/>
            <consortium name="The Broad Institute Genome Sequencing Center for Infectious Disease"/>
            <person name="Wu L."/>
            <person name="Ma J."/>
        </authorList>
    </citation>
    <scope>NUCLEOTIDE SEQUENCE [LARGE SCALE GENOMIC DNA]</scope>
    <source>
        <strain evidence="3">JCM 3338</strain>
    </source>
</reference>
<keyword evidence="3" id="KW-1185">Reference proteome</keyword>
<sequence length="163" mass="17550">MSNLNEHLDDLDPTPAVRSLAAAVAGRTAVESHRQEQYVSLRPSMEGAVAVYLHRTYASIALPPERAASLAAQIPGSQLRKKTPATSYLVLPDQILTEQPQLSADIADEAVAWRATGPKSRVGSAHHAKTEKEEKGLPGPLVPAAAQRRLRRVRVTLLSDHAA</sequence>
<evidence type="ECO:0000313" key="3">
    <source>
        <dbReference type="Proteomes" id="UP001597402"/>
    </source>
</evidence>
<name>A0ABW4X521_9ACTN</name>
<organism evidence="2 3">
    <name type="scientific">Blastococcus deserti</name>
    <dbReference type="NCBI Taxonomy" id="2259033"/>
    <lineage>
        <taxon>Bacteria</taxon>
        <taxon>Bacillati</taxon>
        <taxon>Actinomycetota</taxon>
        <taxon>Actinomycetes</taxon>
        <taxon>Geodermatophilales</taxon>
        <taxon>Geodermatophilaceae</taxon>
        <taxon>Blastococcus</taxon>
    </lineage>
</organism>
<evidence type="ECO:0000256" key="1">
    <source>
        <dbReference type="SAM" id="MobiDB-lite"/>
    </source>
</evidence>
<dbReference type="EMBL" id="JBHUHP010000001">
    <property type="protein sequence ID" value="MFD2090472.1"/>
    <property type="molecule type" value="Genomic_DNA"/>
</dbReference>
<comment type="caution">
    <text evidence="2">The sequence shown here is derived from an EMBL/GenBank/DDBJ whole genome shotgun (WGS) entry which is preliminary data.</text>
</comment>
<gene>
    <name evidence="2" type="ORF">ACFSHS_02690</name>
</gene>
<accession>A0ABW4X521</accession>
<dbReference type="RefSeq" id="WP_376871384.1">
    <property type="nucleotide sequence ID" value="NZ_JBHUHP010000001.1"/>
</dbReference>
<evidence type="ECO:0000313" key="2">
    <source>
        <dbReference type="EMBL" id="MFD2090472.1"/>
    </source>
</evidence>
<feature type="region of interest" description="Disordered" evidence="1">
    <location>
        <begin position="117"/>
        <end position="140"/>
    </location>
</feature>
<protein>
    <submittedName>
        <fullName evidence="2">Uncharacterized protein</fullName>
    </submittedName>
</protein>
<proteinExistence type="predicted"/>